<dbReference type="EMBL" id="LAZR01006000">
    <property type="protein sequence ID" value="KKM95508.1"/>
    <property type="molecule type" value="Genomic_DNA"/>
</dbReference>
<evidence type="ECO:0008006" key="2">
    <source>
        <dbReference type="Google" id="ProtNLM"/>
    </source>
</evidence>
<sequence>MFMKANFVNMQKKGYFHPFAAGRHFALMNRIFDGQITADEAGLDIEARADSKEHPIHSVVLSDEDICMRRDLSPLAGLRDRFDVKVVFVLRRQDLWLESWYQQNVKWQWNPALAHLSFPEFFARRDEFFWIDYDAMMHKLGGLFGADNIICLSFERPQMPEGPVAAFCDAIGLTDRAGFAPAPHTNVSLSPLMTEFMRTLPLDEIPPKQRRVFEQACAEADKQITGQSGPQSTLFLDPESRAALMRDHAPGNAALARRLNRETLFTQPLPPADAPLAPQRLPQDSYALQRDFTGPFLRALAVRMGED</sequence>
<protein>
    <recommendedName>
        <fullName evidence="2">Sulfotransferase domain-containing protein</fullName>
    </recommendedName>
</protein>
<name>A0A0F9LQ68_9ZZZZ</name>
<accession>A0A0F9LQ68</accession>
<proteinExistence type="predicted"/>
<gene>
    <name evidence="1" type="ORF">LCGC14_1187500</name>
</gene>
<comment type="caution">
    <text evidence="1">The sequence shown here is derived from an EMBL/GenBank/DDBJ whole genome shotgun (WGS) entry which is preliminary data.</text>
</comment>
<evidence type="ECO:0000313" key="1">
    <source>
        <dbReference type="EMBL" id="KKM95508.1"/>
    </source>
</evidence>
<dbReference type="AlphaFoldDB" id="A0A0F9LQ68"/>
<dbReference type="Gene3D" id="3.40.50.300">
    <property type="entry name" value="P-loop containing nucleotide triphosphate hydrolases"/>
    <property type="match status" value="1"/>
</dbReference>
<reference evidence="1" key="1">
    <citation type="journal article" date="2015" name="Nature">
        <title>Complex archaea that bridge the gap between prokaryotes and eukaryotes.</title>
        <authorList>
            <person name="Spang A."/>
            <person name="Saw J.H."/>
            <person name="Jorgensen S.L."/>
            <person name="Zaremba-Niedzwiedzka K."/>
            <person name="Martijn J."/>
            <person name="Lind A.E."/>
            <person name="van Eijk R."/>
            <person name="Schleper C."/>
            <person name="Guy L."/>
            <person name="Ettema T.J."/>
        </authorList>
    </citation>
    <scope>NUCLEOTIDE SEQUENCE</scope>
</reference>
<dbReference type="SUPFAM" id="SSF52540">
    <property type="entry name" value="P-loop containing nucleoside triphosphate hydrolases"/>
    <property type="match status" value="1"/>
</dbReference>
<organism evidence="1">
    <name type="scientific">marine sediment metagenome</name>
    <dbReference type="NCBI Taxonomy" id="412755"/>
    <lineage>
        <taxon>unclassified sequences</taxon>
        <taxon>metagenomes</taxon>
        <taxon>ecological metagenomes</taxon>
    </lineage>
</organism>
<dbReference type="InterPro" id="IPR027417">
    <property type="entry name" value="P-loop_NTPase"/>
</dbReference>